<evidence type="ECO:0000256" key="3">
    <source>
        <dbReference type="ARBA" id="ARBA00022448"/>
    </source>
</evidence>
<reference evidence="9" key="1">
    <citation type="submission" date="2022-06" db="EMBL/GenBank/DDBJ databases">
        <authorList>
            <consortium name="SYNGENTA / RWTH Aachen University"/>
        </authorList>
    </citation>
    <scope>NUCLEOTIDE SEQUENCE</scope>
</reference>
<feature type="compositionally biased region" description="Acidic residues" evidence="7">
    <location>
        <begin position="979"/>
        <end position="998"/>
    </location>
</feature>
<accession>A0AAV0BB58</accession>
<keyword evidence="5" id="KW-0653">Protein transport</keyword>
<dbReference type="GO" id="GO:0005635">
    <property type="term" value="C:nuclear envelope"/>
    <property type="evidence" value="ECO:0007669"/>
    <property type="project" value="TreeGrafter"/>
</dbReference>
<dbReference type="InterPro" id="IPR001494">
    <property type="entry name" value="Importin-beta_N"/>
</dbReference>
<name>A0AAV0BB58_PHAPC</name>
<dbReference type="Pfam" id="PF03810">
    <property type="entry name" value="IBN_N"/>
    <property type="match status" value="1"/>
</dbReference>
<dbReference type="SUPFAM" id="SSF48371">
    <property type="entry name" value="ARM repeat"/>
    <property type="match status" value="1"/>
</dbReference>
<dbReference type="PROSITE" id="PS50166">
    <property type="entry name" value="IMPORTIN_B_NT"/>
    <property type="match status" value="1"/>
</dbReference>
<keyword evidence="10" id="KW-1185">Reference proteome</keyword>
<evidence type="ECO:0000256" key="2">
    <source>
        <dbReference type="ARBA" id="ARBA00004496"/>
    </source>
</evidence>
<feature type="domain" description="Importin N-terminal" evidence="8">
    <location>
        <begin position="35"/>
        <end position="117"/>
    </location>
</feature>
<evidence type="ECO:0000256" key="7">
    <source>
        <dbReference type="SAM" id="MobiDB-lite"/>
    </source>
</evidence>
<evidence type="ECO:0000256" key="4">
    <source>
        <dbReference type="ARBA" id="ARBA00022490"/>
    </source>
</evidence>
<comment type="caution">
    <text evidence="9">The sequence shown here is derived from an EMBL/GenBank/DDBJ whole genome shotgun (WGS) entry which is preliminary data.</text>
</comment>
<proteinExistence type="predicted"/>
<feature type="region of interest" description="Disordered" evidence="7">
    <location>
        <begin position="960"/>
        <end position="1000"/>
    </location>
</feature>
<dbReference type="InterPro" id="IPR011989">
    <property type="entry name" value="ARM-like"/>
</dbReference>
<evidence type="ECO:0000259" key="8">
    <source>
        <dbReference type="PROSITE" id="PS50166"/>
    </source>
</evidence>
<dbReference type="GO" id="GO:0005829">
    <property type="term" value="C:cytosol"/>
    <property type="evidence" value="ECO:0007669"/>
    <property type="project" value="TreeGrafter"/>
</dbReference>
<comment type="subcellular location">
    <subcellularLocation>
        <location evidence="2">Cytoplasm</location>
    </subcellularLocation>
    <subcellularLocation>
        <location evidence="1">Nucleus</location>
    </subcellularLocation>
</comment>
<dbReference type="PANTHER" id="PTHR10997">
    <property type="entry name" value="IMPORTIN-7, 8, 11"/>
    <property type="match status" value="1"/>
</dbReference>
<keyword evidence="4" id="KW-0963">Cytoplasm</keyword>
<dbReference type="Proteomes" id="UP001153365">
    <property type="component" value="Unassembled WGS sequence"/>
</dbReference>
<evidence type="ECO:0000313" key="9">
    <source>
        <dbReference type="EMBL" id="CAH7683168.1"/>
    </source>
</evidence>
<keyword evidence="3" id="KW-0813">Transport</keyword>
<evidence type="ECO:0000256" key="6">
    <source>
        <dbReference type="ARBA" id="ARBA00023242"/>
    </source>
</evidence>
<dbReference type="EMBL" id="CALTRL010004510">
    <property type="protein sequence ID" value="CAH7683168.1"/>
    <property type="molecule type" value="Genomic_DNA"/>
</dbReference>
<keyword evidence="6" id="KW-0539">Nucleus</keyword>
<dbReference type="AlphaFoldDB" id="A0AAV0BB58"/>
<dbReference type="Gene3D" id="1.25.10.10">
    <property type="entry name" value="Leucine-rich Repeat Variant"/>
    <property type="match status" value="1"/>
</dbReference>
<dbReference type="GO" id="GO:0031267">
    <property type="term" value="F:small GTPase binding"/>
    <property type="evidence" value="ECO:0007669"/>
    <property type="project" value="InterPro"/>
</dbReference>
<evidence type="ECO:0000313" key="10">
    <source>
        <dbReference type="Proteomes" id="UP001153365"/>
    </source>
</evidence>
<dbReference type="PANTHER" id="PTHR10997:SF18">
    <property type="entry name" value="D-IMPORTIN 7_RANBP7"/>
    <property type="match status" value="1"/>
</dbReference>
<dbReference type="GO" id="GO:0006606">
    <property type="term" value="P:protein import into nucleus"/>
    <property type="evidence" value="ECO:0007669"/>
    <property type="project" value="TreeGrafter"/>
</dbReference>
<protein>
    <submittedName>
        <fullName evidence="9">Armadillo-type protein</fullName>
    </submittedName>
</protein>
<dbReference type="InterPro" id="IPR016024">
    <property type="entry name" value="ARM-type_fold"/>
</dbReference>
<dbReference type="SMART" id="SM00913">
    <property type="entry name" value="IBN_N"/>
    <property type="match status" value="1"/>
</dbReference>
<evidence type="ECO:0000256" key="5">
    <source>
        <dbReference type="ARBA" id="ARBA00022927"/>
    </source>
</evidence>
<gene>
    <name evidence="9" type="ORF">PPACK8108_LOCUS16533</name>
</gene>
<sequence length="1103" mass="124137">MVSTTHHPAGLDQQQLLASVFQDSLSAQPQVRLSAESQLTALVSQSDSSFPALFWLVVSSSAQLPVRQAAAIYLKNHISLSYLRSRPCNSPNRSGGPVIQEAHRSFLRQNLLAGMSSVPAPIRSLLVPSLKVVISEDYPDRWPDLLDQIVGQLSAGQPRSIESGLIGLLQLIRLYRWTSTASSARLGPEPSKAQLITRIVGLTFPAILRMAQNLLTHQPHLIIPPPSSTPGSVPDPDPQVDVGNLLYLIMKIYKTSITSELSIFHQQTIVDWTQLLIRVSSHQLVSSPGFPSSVEDRERWSWTRAKKWSYFILKQLHSRYGSPAQLSQTMIQYKDFGVKFIECFSGPICRLFLEQLERYLEGTDWMSRKMICHVIGYLESSIRPKETWTILKQHVPTLLSKLIFPSICITLEDLEEFEFQPEQFIKSQLNGIFDNFYSTQSTMSSSFIITLASGRKKSMFYYLLSFITEISSKYPVEGDPRNKEGALVAFSCMASLLVETGSIHSKVEDFFKTFVFPEFDSQHAFLRAKTCEVIRNFNSVGFEWSNPELLNITFQGVLRCFTDKSLPVRVQAALTLSDICDHPQIHDSLTPNIPEVMQGYLRICNEIDLDNLTHSVRKLISKFSNELLPYSEDLALALNQSFIRLMSEITDLRERLGDSNDEEEEESIDEKVFVAMSILQTLQQLVVGLEGKAEVLNKVQQSSLPLIVYTLKEGIIEIYDVALELLDSIQFASKAITTEQWSLFETIYDFYKTAGPDLISEIFPVLDNFISYGSEVLSDRSDYFEKLLDIYVTSICNPQLGSSDRVISCKLADSILLCLGPRVDRSIPIFLEHTMKIVQRGITNVEPVITKALLMHSLEVVLNSIYHNPRLTIRLLVENGWSSGFFGEWFSRLDCFKRTHDKKLAVLAICSILGAGLEEGGGDCLSVQSSGGQLLIGALKLFENLPQSIRRRYELEMEYSNNDSDGSVDEEDFRVGKSDDEDGYGDENDEDDVVDGLDGDSGGLGYKGKMLKNGGGLDEEIESSLWSDEILWETPLDKVDVYKEFYQVMKRIESSNDLMMIESVRSSLSVEDNQKRLEGIFRVAERGLEDGAVRAKGCEERKS</sequence>
<evidence type="ECO:0000256" key="1">
    <source>
        <dbReference type="ARBA" id="ARBA00004123"/>
    </source>
</evidence>
<organism evidence="9 10">
    <name type="scientific">Phakopsora pachyrhizi</name>
    <name type="common">Asian soybean rust disease fungus</name>
    <dbReference type="NCBI Taxonomy" id="170000"/>
    <lineage>
        <taxon>Eukaryota</taxon>
        <taxon>Fungi</taxon>
        <taxon>Dikarya</taxon>
        <taxon>Basidiomycota</taxon>
        <taxon>Pucciniomycotina</taxon>
        <taxon>Pucciniomycetes</taxon>
        <taxon>Pucciniales</taxon>
        <taxon>Phakopsoraceae</taxon>
        <taxon>Phakopsora</taxon>
    </lineage>
</organism>